<protein>
    <submittedName>
        <fullName evidence="1">Uncharacterized protein</fullName>
    </submittedName>
</protein>
<organism evidence="1 2">
    <name type="scientific">Plantactinospora soyae</name>
    <dbReference type="NCBI Taxonomy" id="1544732"/>
    <lineage>
        <taxon>Bacteria</taxon>
        <taxon>Bacillati</taxon>
        <taxon>Actinomycetota</taxon>
        <taxon>Actinomycetes</taxon>
        <taxon>Micromonosporales</taxon>
        <taxon>Micromonosporaceae</taxon>
        <taxon>Plantactinospora</taxon>
    </lineage>
</organism>
<dbReference type="Gene3D" id="6.20.20.10">
    <property type="match status" value="1"/>
</dbReference>
<name>A0A927R7B8_9ACTN</name>
<dbReference type="EMBL" id="JADBEB010000001">
    <property type="protein sequence ID" value="MBE1487696.1"/>
    <property type="molecule type" value="Genomic_DNA"/>
</dbReference>
<dbReference type="RefSeq" id="WP_192767499.1">
    <property type="nucleotide sequence ID" value="NZ_JADBEB010000001.1"/>
</dbReference>
<evidence type="ECO:0000313" key="1">
    <source>
        <dbReference type="EMBL" id="MBE1487696.1"/>
    </source>
</evidence>
<gene>
    <name evidence="1" type="ORF">H4W31_003334</name>
</gene>
<proteinExistence type="predicted"/>
<accession>A0A927R7B8</accession>
<evidence type="ECO:0000313" key="2">
    <source>
        <dbReference type="Proteomes" id="UP000649753"/>
    </source>
</evidence>
<sequence length="747" mass="80431">MAVPPGVDGVRVGEALMAEPPMVQCRSCDGLSFTLDPCRCTYGGNQLLVSADDESRRAGEAYQECLVCQGVGTVGRPCHDCGQTGRRRAQLVLSMANLDTGAVASANVVPGVVEPVPWPDDGGGSWYLPLAPLLRDLAAVVGAGSWTDVRQPGEPDGPLVLLPRAWRPEHSATVREAREADAIAGESNDAWRLYLGRAAVAPPREAAAELGRLCRLADLLCLDLVVEARRLVASAGLTWAIRFELPGGAVPAEARGYADDLITAITTTTDLDACYGLEERGLTAPAHHLTMGEPPPDPPPVDLDQLERRILADCLDLATGSPTAGAQAIWRNGRWWHTSLRAAGTTEILTEWSTGQIYSRHATMLRRGWQPPAPSWQDTPIPYVDCPDCDPHSRLQRCDCRLATGRVDSDCPRCAGSGRSPSLLRCHTCRGTRRIHSDAAITITDLAGRVVHLSWCNGASGWRTGELAWGADLAGRQADHDGPDDGQTWQAGEETWRTGQHVAAPHVATHPGGKPLHQLPEQFRLAGWADHFGVRPEDLVELDGGGSLDHDLRDGTVTLHRPDADPLTEYLRSASRGRPGARLFVLARRPDVPPLAELVRLVLGLRLTVTITLTDHIHNAGDLRLVQGESWDVTVNRLGQLPAPADPPCRSTPEAAIAYCLDFFELAIAGNVPDDPSEPIPVPQTATPIVVDDPVPPLRRLARHHPGQPVAVHYDGITCQVWLRERDDVRQLATAPTLPAAIGALGL</sequence>
<reference evidence="1" key="1">
    <citation type="submission" date="2020-10" db="EMBL/GenBank/DDBJ databases">
        <title>Sequencing the genomes of 1000 actinobacteria strains.</title>
        <authorList>
            <person name="Klenk H.-P."/>
        </authorList>
    </citation>
    <scope>NUCLEOTIDE SEQUENCE</scope>
    <source>
        <strain evidence="1">DSM 46832</strain>
    </source>
</reference>
<dbReference type="AlphaFoldDB" id="A0A927R7B8"/>
<keyword evidence="2" id="KW-1185">Reference proteome</keyword>
<comment type="caution">
    <text evidence="1">The sequence shown here is derived from an EMBL/GenBank/DDBJ whole genome shotgun (WGS) entry which is preliminary data.</text>
</comment>
<dbReference type="Proteomes" id="UP000649753">
    <property type="component" value="Unassembled WGS sequence"/>
</dbReference>